<dbReference type="NCBIfam" id="NF008869">
    <property type="entry name" value="PRK11904.1"/>
    <property type="match status" value="1"/>
</dbReference>
<keyword evidence="5" id="KW-0285">Flavoprotein</keyword>
<dbReference type="EMBL" id="CP097966">
    <property type="protein sequence ID" value="URQ62830.1"/>
    <property type="molecule type" value="Genomic_DNA"/>
</dbReference>
<keyword evidence="5" id="KW-0805">Transcription regulation</keyword>
<keyword evidence="5" id="KW-0238">DNA-binding</keyword>
<comment type="pathway">
    <text evidence="1 5">Amino-acid degradation; L-proline degradation into L-glutamate; L-glutamate from L-proline: step 2/2.</text>
</comment>
<dbReference type="GO" id="GO:0009898">
    <property type="term" value="C:cytoplasmic side of plasma membrane"/>
    <property type="evidence" value="ECO:0007669"/>
    <property type="project" value="TreeGrafter"/>
</dbReference>
<dbReference type="InterPro" id="IPR024082">
    <property type="entry name" value="PRODH_PutA_dom_II"/>
</dbReference>
<dbReference type="Pfam" id="PF00171">
    <property type="entry name" value="Aldedh"/>
    <property type="match status" value="1"/>
</dbReference>
<evidence type="ECO:0000256" key="1">
    <source>
        <dbReference type="ARBA" id="ARBA00004786"/>
    </source>
</evidence>
<keyword evidence="3 5" id="KW-0520">NAD</keyword>
<dbReference type="GO" id="GO:0004657">
    <property type="term" value="F:proline dehydrogenase activity"/>
    <property type="evidence" value="ECO:0007669"/>
    <property type="project" value="UniProtKB-UniRule"/>
</dbReference>
<dbReference type="InterPro" id="IPR024089">
    <property type="entry name" value="PRODH_PutA_dom_I/II"/>
</dbReference>
<keyword evidence="5" id="KW-0274">FAD</keyword>
<dbReference type="AlphaFoldDB" id="A0A9Q8TZ12"/>
<dbReference type="EC" id="1.5.5.2" evidence="5"/>
<evidence type="ECO:0000313" key="10">
    <source>
        <dbReference type="EMBL" id="URQ62830.1"/>
    </source>
</evidence>
<dbReference type="InterPro" id="IPR016162">
    <property type="entry name" value="Ald_DH_N"/>
</dbReference>
<dbReference type="InterPro" id="IPR025703">
    <property type="entry name" value="Bifunct_PutA"/>
</dbReference>
<feature type="domain" description="Proline dehydrogenase PutA" evidence="9">
    <location>
        <begin position="57"/>
        <end position="170"/>
    </location>
</feature>
<dbReference type="SUPFAM" id="SSF81935">
    <property type="entry name" value="N-terminal domain of bifunctional PutA protein"/>
    <property type="match status" value="1"/>
</dbReference>
<evidence type="ECO:0000259" key="8">
    <source>
        <dbReference type="Pfam" id="PF01619"/>
    </source>
</evidence>
<dbReference type="Pfam" id="PF01619">
    <property type="entry name" value="Pro_dh"/>
    <property type="match status" value="1"/>
</dbReference>
<dbReference type="InterPro" id="IPR016163">
    <property type="entry name" value="Ald_DH_C"/>
</dbReference>
<dbReference type="Gene3D" id="3.40.309.10">
    <property type="entry name" value="Aldehyde Dehydrogenase, Chain A, domain 2"/>
    <property type="match status" value="1"/>
</dbReference>
<feature type="domain" description="Aldehyde dehydrogenase" evidence="7">
    <location>
        <begin position="554"/>
        <end position="1009"/>
    </location>
</feature>
<evidence type="ECO:0000256" key="4">
    <source>
        <dbReference type="ARBA" id="ARBA00048142"/>
    </source>
</evidence>
<dbReference type="NCBIfam" id="TIGR01238">
    <property type="entry name" value="D1pyr5carbox3"/>
    <property type="match status" value="1"/>
</dbReference>
<keyword evidence="5" id="KW-0678">Repressor</keyword>
<dbReference type="CDD" id="cd07125">
    <property type="entry name" value="ALDH_PutA-P5CDH"/>
    <property type="match status" value="1"/>
</dbReference>
<dbReference type="FunFam" id="3.40.309.10:FF:000005">
    <property type="entry name" value="1-pyrroline-5-carboxylate dehydrogenase 1"/>
    <property type="match status" value="1"/>
</dbReference>
<dbReference type="InterPro" id="IPR016160">
    <property type="entry name" value="Ald_DH_CS_CYS"/>
</dbReference>
<comment type="similarity">
    <text evidence="5">In the N-terminal section; belongs to the proline dehydrogenase family.</text>
</comment>
<dbReference type="Gene3D" id="3.40.605.10">
    <property type="entry name" value="Aldehyde Dehydrogenase, Chain A, domain 1"/>
    <property type="match status" value="1"/>
</dbReference>
<dbReference type="EC" id="1.2.1.88" evidence="5"/>
<dbReference type="Gene3D" id="3.20.20.220">
    <property type="match status" value="1"/>
</dbReference>
<evidence type="ECO:0000259" key="9">
    <source>
        <dbReference type="Pfam" id="PF14850"/>
    </source>
</evidence>
<accession>A0A9Q8TZ12</accession>
<keyword evidence="5" id="KW-0804">Transcription</keyword>
<dbReference type="InterPro" id="IPR002872">
    <property type="entry name" value="Proline_DH_dom"/>
</dbReference>
<dbReference type="InterPro" id="IPR016161">
    <property type="entry name" value="Ald_DH/histidinol_DH"/>
</dbReference>
<comment type="cofactor">
    <cofactor evidence="5">
        <name>FAD</name>
        <dbReference type="ChEBI" id="CHEBI:57692"/>
    </cofactor>
</comment>
<comment type="pathway">
    <text evidence="5">Amino-acid degradation; L-proline degradation into L-glutamate; L-glutamate from L-proline: step 1/2.</text>
</comment>
<dbReference type="InterPro" id="IPR005933">
    <property type="entry name" value="PutA_C"/>
</dbReference>
<feature type="active site" evidence="6">
    <location>
        <position position="818"/>
    </location>
</feature>
<name>A0A9Q8TZ12_9GAMM</name>
<keyword evidence="5" id="KW-0642">Proline metabolism</keyword>
<comment type="similarity">
    <text evidence="5">In the C-terminal section; belongs to the aldehyde dehydrogenase family.</text>
</comment>
<comment type="function">
    <text evidence="5">Oxidizes proline to glutamate for use as a carbon and nitrogen source.</text>
</comment>
<evidence type="ECO:0000256" key="2">
    <source>
        <dbReference type="ARBA" id="ARBA00023002"/>
    </source>
</evidence>
<protein>
    <recommendedName>
        <fullName evidence="5">Bifunctional protein PutA</fullName>
    </recommendedName>
    <domain>
        <recommendedName>
            <fullName evidence="5">Proline dehydrogenase</fullName>
            <ecNumber evidence="5">1.5.5.2</ecNumber>
        </recommendedName>
        <alternativeName>
            <fullName evidence="5">Proline oxidase</fullName>
        </alternativeName>
    </domain>
    <domain>
        <recommendedName>
            <fullName evidence="5">Delta-1-pyrroline-5-carboxylate dehydrogenase</fullName>
            <shortName evidence="5">P5C dehydrogenase</shortName>
            <ecNumber evidence="5">1.2.1.88</ecNumber>
        </recommendedName>
        <alternativeName>
            <fullName evidence="5">L-glutamate gamma-semialdehyde dehydrogenase</fullName>
        </alternativeName>
    </domain>
</protein>
<reference evidence="10" key="1">
    <citation type="submission" date="2022-05" db="EMBL/GenBank/DDBJ databases">
        <title>Single-amplified genomics reveal most streamlined microbe among free-living bacteria.</title>
        <authorList>
            <person name="Roda-Garcia J."/>
            <person name="Haro-Moreno J.M."/>
            <person name="Rodriguez-Valera F."/>
            <person name="Almagro-Moreno S."/>
            <person name="Lopez-Perez M."/>
        </authorList>
    </citation>
    <scope>NUCLEOTIDE SEQUENCE</scope>
    <source>
        <strain evidence="10">TMED112-D2-2</strain>
    </source>
</reference>
<dbReference type="PROSITE" id="PS00070">
    <property type="entry name" value="ALDEHYDE_DEHYDR_CYS"/>
    <property type="match status" value="1"/>
</dbReference>
<evidence type="ECO:0000256" key="6">
    <source>
        <dbReference type="PIRSR" id="PIRSR000197-1"/>
    </source>
</evidence>
<dbReference type="GO" id="GO:0003700">
    <property type="term" value="F:DNA-binding transcription factor activity"/>
    <property type="evidence" value="ECO:0007669"/>
    <property type="project" value="InterPro"/>
</dbReference>
<evidence type="ECO:0000259" key="7">
    <source>
        <dbReference type="Pfam" id="PF00171"/>
    </source>
</evidence>
<dbReference type="SUPFAM" id="SSF51730">
    <property type="entry name" value="FAD-linked oxidoreductase"/>
    <property type="match status" value="1"/>
</dbReference>
<dbReference type="Gene3D" id="1.20.5.460">
    <property type="entry name" value="Single helix bin"/>
    <property type="match status" value="1"/>
</dbReference>
<keyword evidence="11" id="KW-1185">Reference proteome</keyword>
<proteinExistence type="inferred from homology"/>
<sequence>MSSDKYYKELQSLKYFDEEKLIENIINESNWLNDEEISINAESIVEKCRSDRNKTKLDNFFLEYGLSNQEGVALMCLAESLLRIPDNSTCDEIIEEKIGGKSWLNHLNNSPSLFVNATTFGLFLAEQVVELDPKIGSNPISWLSGMTSKIGEPVLREAIKKGMDILSEEFVSGTSIEKALTKFDSPNTPCSFDMLGEAARTKSDVDFFFEAYENAIRCVGEKNALLSKSFHEISIKLSALHPRYEALKEERVMNELYESVYELSLQAANQDIALTIDAEEQDRLELSLKIIEKLSENKKLKDWGGLGLAIQGYGRRSSSVVKFIDYLGGRRNGLMMRLVKGAYWDQEVKIHQTKGSIDLPVFTAKSFTDLNYLHTAKVISESKNLRPYFATHNAHTIAAIMSIFKGQEEKIEFQRIFGMGDLVYTNAKKCFKDFPTTRIYAPVGSKKELLPYLVRRLIENGANNSFVNKYLDKKIPITEVVKNPLLNCKDQLINKTFLNNVKRPKEIFKGRENSLGFDFGDLYEIKTLQNDVKNMRKRDYIASSILGNNEFTGESIKRLSPHELKNEIGSVTYLKTKDIKYVFEDFDNSDWSKTSLKKRIEILSKVGELLSNNRAMLFHLLINEAGKTLKDCDAELREAIDFINYYNAQAKKIFKRKRMPGPSGEENYLEHAPKGTFLCISPWNFPLAIFVGQITAALVTGNNVIAKPAEDTSIIGYEIVKIFHQSGVPKSALKLVLGDKKIGNELTKNPLIAGVAFTGSSFAAKQINKNLADSNGPIKSLIAETGGQNAMIVDSSSLKEQVIDDVIRSAFLSAGQRCSALRVLYVQDEIADEYWDYLNEALQEYTIGDPNLPKVDIGPIINKNSKDRLLKHISALKKSAKRTIEHHHKQDKGNLFISPIVFEIDSINQIDEENFGPILHFIRYKNENLQQVIDEINDTGYGLTMGVHSRIVSKARRIFEAANVGNFYFNRDIVGAVVGVQPFGGQGLSGTGPKAGGPGYLYNFVTEKTYTDNVMATGGNIELLNKNAM</sequence>
<evidence type="ECO:0000256" key="5">
    <source>
        <dbReference type="PIRNR" id="PIRNR000197"/>
    </source>
</evidence>
<dbReference type="InterPro" id="IPR050485">
    <property type="entry name" value="Proline_metab_enzyme"/>
</dbReference>
<dbReference type="Pfam" id="PF14850">
    <property type="entry name" value="Pro_dh-DNA_bdg"/>
    <property type="match status" value="1"/>
</dbReference>
<feature type="domain" description="Proline dehydrogenase" evidence="8">
    <location>
        <begin position="178"/>
        <end position="469"/>
    </location>
</feature>
<keyword evidence="2 5" id="KW-0560">Oxidoreductase</keyword>
<dbReference type="GO" id="GO:0003842">
    <property type="term" value="F:L-glutamate gamma-semialdehyde dehydrogenase activity"/>
    <property type="evidence" value="ECO:0007669"/>
    <property type="project" value="UniProtKB-UniRule"/>
</dbReference>
<gene>
    <name evidence="10" type="primary">putA</name>
    <name evidence="10" type="ORF">M9B40_03650</name>
</gene>
<dbReference type="SUPFAM" id="SSF53720">
    <property type="entry name" value="ALDH-like"/>
    <property type="match status" value="1"/>
</dbReference>
<dbReference type="PIRSF" id="PIRSF000197">
    <property type="entry name" value="Bifunct_PutA"/>
    <property type="match status" value="1"/>
</dbReference>
<evidence type="ECO:0000313" key="11">
    <source>
        <dbReference type="Proteomes" id="UP001056381"/>
    </source>
</evidence>
<dbReference type="InterPro" id="IPR015590">
    <property type="entry name" value="Aldehyde_DH_dom"/>
</dbReference>
<dbReference type="PANTHER" id="PTHR42862">
    <property type="entry name" value="DELTA-1-PYRROLINE-5-CARBOXYLATE DEHYDROGENASE 1, ISOFORM A-RELATED"/>
    <property type="match status" value="1"/>
</dbReference>
<dbReference type="InterPro" id="IPR029041">
    <property type="entry name" value="FAD-linked_oxidoreductase-like"/>
</dbReference>
<dbReference type="Proteomes" id="UP001056381">
    <property type="component" value="Chromosome"/>
</dbReference>
<feature type="active site" evidence="6">
    <location>
        <position position="784"/>
    </location>
</feature>
<dbReference type="GO" id="GO:0010133">
    <property type="term" value="P:L-proline catabolic process to L-glutamate"/>
    <property type="evidence" value="ECO:0007669"/>
    <property type="project" value="UniProtKB-UniRule"/>
</dbReference>
<organism evidence="10 11">
    <name type="scientific">SAR86 cluster bacterium</name>
    <dbReference type="NCBI Taxonomy" id="2030880"/>
    <lineage>
        <taxon>Bacteria</taxon>
        <taxon>Pseudomonadati</taxon>
        <taxon>Pseudomonadota</taxon>
        <taxon>Gammaproteobacteria</taxon>
        <taxon>SAR86 cluster</taxon>
    </lineage>
</organism>
<dbReference type="GO" id="GO:0003677">
    <property type="term" value="F:DNA binding"/>
    <property type="evidence" value="ECO:0007669"/>
    <property type="project" value="UniProtKB-KW"/>
</dbReference>
<evidence type="ECO:0000256" key="3">
    <source>
        <dbReference type="ARBA" id="ARBA00023027"/>
    </source>
</evidence>
<dbReference type="PANTHER" id="PTHR42862:SF1">
    <property type="entry name" value="DELTA-1-PYRROLINE-5-CARBOXYLATE DEHYDROGENASE 2, ISOFORM A-RELATED"/>
    <property type="match status" value="1"/>
</dbReference>
<comment type="catalytic activity">
    <reaction evidence="4 5">
        <text>L-glutamate 5-semialdehyde + NAD(+) + H2O = L-glutamate + NADH + 2 H(+)</text>
        <dbReference type="Rhea" id="RHEA:30235"/>
        <dbReference type="ChEBI" id="CHEBI:15377"/>
        <dbReference type="ChEBI" id="CHEBI:15378"/>
        <dbReference type="ChEBI" id="CHEBI:29985"/>
        <dbReference type="ChEBI" id="CHEBI:57540"/>
        <dbReference type="ChEBI" id="CHEBI:57945"/>
        <dbReference type="ChEBI" id="CHEBI:58066"/>
        <dbReference type="EC" id="1.2.1.88"/>
    </reaction>
</comment>
<comment type="catalytic activity">
    <reaction evidence="5">
        <text>L-proline + a quinone = (S)-1-pyrroline-5-carboxylate + a quinol + H(+)</text>
        <dbReference type="Rhea" id="RHEA:23784"/>
        <dbReference type="ChEBI" id="CHEBI:15378"/>
        <dbReference type="ChEBI" id="CHEBI:17388"/>
        <dbReference type="ChEBI" id="CHEBI:24646"/>
        <dbReference type="ChEBI" id="CHEBI:60039"/>
        <dbReference type="ChEBI" id="CHEBI:132124"/>
        <dbReference type="EC" id="1.5.5.2"/>
    </reaction>
</comment>